<dbReference type="Proteomes" id="UP000294215">
    <property type="component" value="Unassembled WGS sequence"/>
</dbReference>
<dbReference type="AlphaFoldDB" id="A0AB38IAK2"/>
<sequence length="195" mass="22341">MDSNFWAFQAKDWINILILVVTGFAVYIGPIRAVKVARREEVEALKLRQKAEIFASLMKTRRFQLDPEHVSSLNLIQVYFSEEETVLAAYKAYIRLLSRKLIPGVADESFWKERDDAFIDLVYAIARATGFSQDKKEIEELAYSPSGWASDQETIRRLHGLLIEILENKRPIPVTNFINPTVFNPFPPAPAIDPN</sequence>
<evidence type="ECO:0000313" key="3">
    <source>
        <dbReference type="EMBL" id="TBC17297.1"/>
    </source>
</evidence>
<organism evidence="3 4">
    <name type="scientific">Rhizobium ruizarguesonis</name>
    <dbReference type="NCBI Taxonomy" id="2081791"/>
    <lineage>
        <taxon>Bacteria</taxon>
        <taxon>Pseudomonadati</taxon>
        <taxon>Pseudomonadota</taxon>
        <taxon>Alphaproteobacteria</taxon>
        <taxon>Hyphomicrobiales</taxon>
        <taxon>Rhizobiaceae</taxon>
        <taxon>Rhizobium/Agrobacterium group</taxon>
        <taxon>Rhizobium</taxon>
    </lineage>
</organism>
<evidence type="ECO:0000313" key="4">
    <source>
        <dbReference type="Proteomes" id="UP000294215"/>
    </source>
</evidence>
<comment type="caution">
    <text evidence="3">The sequence shown here is derived from an EMBL/GenBank/DDBJ whole genome shotgun (WGS) entry which is preliminary data.</text>
</comment>
<keyword evidence="1" id="KW-1133">Transmembrane helix</keyword>
<protein>
    <recommendedName>
        <fullName evidence="2">DUF6680 domain-containing protein</fullName>
    </recommendedName>
</protein>
<feature type="domain" description="DUF6680" evidence="2">
    <location>
        <begin position="20"/>
        <end position="175"/>
    </location>
</feature>
<accession>A0AB38IAK2</accession>
<name>A0AB38IAK2_9HYPH</name>
<gene>
    <name evidence="3" type="ORF">ELH40_21330</name>
</gene>
<dbReference type="EMBL" id="SIMR01000001">
    <property type="protein sequence ID" value="TBC17297.1"/>
    <property type="molecule type" value="Genomic_DNA"/>
</dbReference>
<keyword evidence="1" id="KW-0472">Membrane</keyword>
<reference evidence="3 4" key="1">
    <citation type="submission" date="2019-02" db="EMBL/GenBank/DDBJ databases">
        <title>The genomic architecture of introgression among sibling species of bacteria.</title>
        <authorList>
            <person name="Cavassim M.I.A."/>
            <person name="Moeskjaer S."/>
            <person name="Moslemi C."/>
            <person name="Fields B."/>
            <person name="Bachmann A."/>
            <person name="Vilhjalmsson B."/>
            <person name="Schierup M.H."/>
            <person name="Young J.P.W."/>
            <person name="Andersen S.U."/>
        </authorList>
    </citation>
    <scope>NUCLEOTIDE SEQUENCE [LARGE SCALE GENOMIC DNA]</scope>
    <source>
        <strain evidence="3 4">SM92</strain>
    </source>
</reference>
<keyword evidence="1" id="KW-0812">Transmembrane</keyword>
<feature type="transmembrane region" description="Helical" evidence="1">
    <location>
        <begin position="12"/>
        <end position="29"/>
    </location>
</feature>
<dbReference type="InterPro" id="IPR046502">
    <property type="entry name" value="DUF6680"/>
</dbReference>
<dbReference type="RefSeq" id="WP_130817303.1">
    <property type="nucleotide sequence ID" value="NZ_SIMR01000001.1"/>
</dbReference>
<proteinExistence type="predicted"/>
<evidence type="ECO:0000256" key="1">
    <source>
        <dbReference type="SAM" id="Phobius"/>
    </source>
</evidence>
<dbReference type="Pfam" id="PF20385">
    <property type="entry name" value="DUF6680"/>
    <property type="match status" value="1"/>
</dbReference>
<evidence type="ECO:0000259" key="2">
    <source>
        <dbReference type="Pfam" id="PF20385"/>
    </source>
</evidence>